<dbReference type="AlphaFoldDB" id="A0A7C2K589"/>
<organism evidence="8">
    <name type="scientific">candidate division WOR-3 bacterium</name>
    <dbReference type="NCBI Taxonomy" id="2052148"/>
    <lineage>
        <taxon>Bacteria</taxon>
        <taxon>Bacteria division WOR-3</taxon>
    </lineage>
</organism>
<evidence type="ECO:0000256" key="3">
    <source>
        <dbReference type="ARBA" id="ARBA00022692"/>
    </source>
</evidence>
<feature type="transmembrane region" description="Helical" evidence="6">
    <location>
        <begin position="29"/>
        <end position="50"/>
    </location>
</feature>
<dbReference type="InterPro" id="IPR025383">
    <property type="entry name" value="MrpA_C/MbhD"/>
</dbReference>
<evidence type="ECO:0000313" key="8">
    <source>
        <dbReference type="EMBL" id="HEN28063.1"/>
    </source>
</evidence>
<keyword evidence="3 6" id="KW-0812">Transmembrane</keyword>
<feature type="domain" description="MrpA C-terminal/MbhD" evidence="7">
    <location>
        <begin position="15"/>
        <end position="79"/>
    </location>
</feature>
<feature type="transmembrane region" description="Helical" evidence="6">
    <location>
        <begin position="56"/>
        <end position="78"/>
    </location>
</feature>
<evidence type="ECO:0000256" key="5">
    <source>
        <dbReference type="ARBA" id="ARBA00023136"/>
    </source>
</evidence>
<evidence type="ECO:0000256" key="4">
    <source>
        <dbReference type="ARBA" id="ARBA00022989"/>
    </source>
</evidence>
<comment type="caution">
    <text evidence="8">The sequence shown here is derived from an EMBL/GenBank/DDBJ whole genome shotgun (WGS) entry which is preliminary data.</text>
</comment>
<proteinExistence type="predicted"/>
<accession>A0A7C2K589</accession>
<keyword evidence="5 6" id="KW-0472">Membrane</keyword>
<feature type="transmembrane region" description="Helical" evidence="6">
    <location>
        <begin position="6"/>
        <end position="24"/>
    </location>
</feature>
<protein>
    <submittedName>
        <fullName evidence="8">DUF4040 domain-containing protein</fullName>
    </submittedName>
</protein>
<sequence>MSEAVVIFSVILAFLVVLATFILWLTKDLLIGVLSSAVISLVASIFFLILQAPDVAITEASVGAALTTGFFIFALKYVGRREDD</sequence>
<dbReference type="EMBL" id="DSOL01000149">
    <property type="protein sequence ID" value="HEN28063.1"/>
    <property type="molecule type" value="Genomic_DNA"/>
</dbReference>
<keyword evidence="4 6" id="KW-1133">Transmembrane helix</keyword>
<keyword evidence="2" id="KW-1003">Cell membrane</keyword>
<gene>
    <name evidence="8" type="ORF">ENQ77_05310</name>
</gene>
<reference evidence="8" key="1">
    <citation type="journal article" date="2020" name="mSystems">
        <title>Genome- and Community-Level Interaction Insights into Carbon Utilization and Element Cycling Functions of Hydrothermarchaeota in Hydrothermal Sediment.</title>
        <authorList>
            <person name="Zhou Z."/>
            <person name="Liu Y."/>
            <person name="Xu W."/>
            <person name="Pan J."/>
            <person name="Luo Z.H."/>
            <person name="Li M."/>
        </authorList>
    </citation>
    <scope>NUCLEOTIDE SEQUENCE [LARGE SCALE GENOMIC DNA]</scope>
    <source>
        <strain evidence="8">SpSt-34</strain>
    </source>
</reference>
<evidence type="ECO:0000256" key="1">
    <source>
        <dbReference type="ARBA" id="ARBA00004651"/>
    </source>
</evidence>
<dbReference type="GO" id="GO:0005886">
    <property type="term" value="C:plasma membrane"/>
    <property type="evidence" value="ECO:0007669"/>
    <property type="project" value="UniProtKB-SubCell"/>
</dbReference>
<evidence type="ECO:0000256" key="6">
    <source>
        <dbReference type="SAM" id="Phobius"/>
    </source>
</evidence>
<evidence type="ECO:0000259" key="7">
    <source>
        <dbReference type="Pfam" id="PF13244"/>
    </source>
</evidence>
<comment type="subcellular location">
    <subcellularLocation>
        <location evidence="1">Cell membrane</location>
        <topology evidence="1">Multi-pass membrane protein</topology>
    </subcellularLocation>
</comment>
<name>A0A7C2K589_UNCW3</name>
<dbReference type="Pfam" id="PF13244">
    <property type="entry name" value="MbhD"/>
    <property type="match status" value="1"/>
</dbReference>
<evidence type="ECO:0000256" key="2">
    <source>
        <dbReference type="ARBA" id="ARBA00022475"/>
    </source>
</evidence>